<evidence type="ECO:0000313" key="3">
    <source>
        <dbReference type="Proteomes" id="UP000319449"/>
    </source>
</evidence>
<name>A0A562VF33_9BACT</name>
<sequence>MMTVEEARAFTDRWLPCWTGNNPEKLLAFYANDAFFLDPGRPAGIRGIEELTAYFVKVLGNNPTWVWTQVEPIPIEGGFMNRLQARIPVGEKIVECSALCFMQFNEEGKIRRNEIYFDRTELIREINKYRQSIAH</sequence>
<protein>
    <submittedName>
        <fullName evidence="2">SnoaL-like protein</fullName>
    </submittedName>
</protein>
<dbReference type="InterPro" id="IPR032710">
    <property type="entry name" value="NTF2-like_dom_sf"/>
</dbReference>
<dbReference type="Pfam" id="PF12680">
    <property type="entry name" value="SnoaL_2"/>
    <property type="match status" value="1"/>
</dbReference>
<comment type="caution">
    <text evidence="2">The sequence shown here is derived from an EMBL/GenBank/DDBJ whole genome shotgun (WGS) entry which is preliminary data.</text>
</comment>
<organism evidence="2 3">
    <name type="scientific">Geobacter argillaceus</name>
    <dbReference type="NCBI Taxonomy" id="345631"/>
    <lineage>
        <taxon>Bacteria</taxon>
        <taxon>Pseudomonadati</taxon>
        <taxon>Thermodesulfobacteriota</taxon>
        <taxon>Desulfuromonadia</taxon>
        <taxon>Geobacterales</taxon>
        <taxon>Geobacteraceae</taxon>
        <taxon>Geobacter</taxon>
    </lineage>
</organism>
<dbReference type="InterPro" id="IPR037401">
    <property type="entry name" value="SnoaL-like"/>
</dbReference>
<dbReference type="AlphaFoldDB" id="A0A562VF33"/>
<proteinExistence type="predicted"/>
<feature type="domain" description="SnoaL-like" evidence="1">
    <location>
        <begin position="13"/>
        <end position="112"/>
    </location>
</feature>
<reference evidence="2 3" key="1">
    <citation type="submission" date="2019-07" db="EMBL/GenBank/DDBJ databases">
        <title>Genomic Encyclopedia of Archaeal and Bacterial Type Strains, Phase II (KMG-II): from individual species to whole genera.</title>
        <authorList>
            <person name="Goeker M."/>
        </authorList>
    </citation>
    <scope>NUCLEOTIDE SEQUENCE [LARGE SCALE GENOMIC DNA]</scope>
    <source>
        <strain evidence="2 3">ATCC BAA-1139</strain>
    </source>
</reference>
<dbReference type="SUPFAM" id="SSF54427">
    <property type="entry name" value="NTF2-like"/>
    <property type="match status" value="1"/>
</dbReference>
<dbReference type="EMBL" id="VLLN01000027">
    <property type="protein sequence ID" value="TWJ16458.1"/>
    <property type="molecule type" value="Genomic_DNA"/>
</dbReference>
<dbReference type="Gene3D" id="3.10.450.50">
    <property type="match status" value="1"/>
</dbReference>
<dbReference type="Proteomes" id="UP000319449">
    <property type="component" value="Unassembled WGS sequence"/>
</dbReference>
<evidence type="ECO:0000313" key="2">
    <source>
        <dbReference type="EMBL" id="TWJ16458.1"/>
    </source>
</evidence>
<accession>A0A562VF33</accession>
<keyword evidence="3" id="KW-1185">Reference proteome</keyword>
<gene>
    <name evidence="2" type="ORF">JN12_03400</name>
</gene>
<evidence type="ECO:0000259" key="1">
    <source>
        <dbReference type="Pfam" id="PF12680"/>
    </source>
</evidence>
<dbReference type="OrthoDB" id="9804758at2"/>
<dbReference type="RefSeq" id="WP_145024959.1">
    <property type="nucleotide sequence ID" value="NZ_VLLN01000027.1"/>
</dbReference>